<accession>A0A5B8FW14</accession>
<keyword evidence="3" id="KW-1185">Reference proteome</keyword>
<dbReference type="OrthoDB" id="7876921at2"/>
<dbReference type="RefSeq" id="WP_138578827.1">
    <property type="nucleotide sequence ID" value="NZ_CP040818.1"/>
</dbReference>
<proteinExistence type="predicted"/>
<evidence type="ECO:0000313" key="3">
    <source>
        <dbReference type="Proteomes" id="UP000305888"/>
    </source>
</evidence>
<organism evidence="2 3">
    <name type="scientific">Paroceanicella profunda</name>
    <dbReference type="NCBI Taxonomy" id="2579971"/>
    <lineage>
        <taxon>Bacteria</taxon>
        <taxon>Pseudomonadati</taxon>
        <taxon>Pseudomonadota</taxon>
        <taxon>Alphaproteobacteria</taxon>
        <taxon>Rhodobacterales</taxon>
        <taxon>Paracoccaceae</taxon>
        <taxon>Paroceanicella</taxon>
    </lineage>
</organism>
<dbReference type="AlphaFoldDB" id="A0A5B8FW14"/>
<evidence type="ECO:0000313" key="2">
    <source>
        <dbReference type="EMBL" id="QDL90562.1"/>
    </source>
</evidence>
<sequence>MILSCDKTGRWWQVSSAAEAMRLARTLGLATFMIGAGEAVSTGAAPSPRPEAPASGAVLPDIPVPRPQRG</sequence>
<dbReference type="EMBL" id="CP040818">
    <property type="protein sequence ID" value="QDL90562.1"/>
    <property type="molecule type" value="Genomic_DNA"/>
</dbReference>
<dbReference type="KEGG" id="ppru:FDP22_01420"/>
<evidence type="ECO:0000256" key="1">
    <source>
        <dbReference type="SAM" id="MobiDB-lite"/>
    </source>
</evidence>
<gene>
    <name evidence="2" type="ORF">FDP22_01420</name>
</gene>
<dbReference type="Proteomes" id="UP000305888">
    <property type="component" value="Chromosome"/>
</dbReference>
<feature type="region of interest" description="Disordered" evidence="1">
    <location>
        <begin position="40"/>
        <end position="70"/>
    </location>
</feature>
<protein>
    <submittedName>
        <fullName evidence="2">Uncharacterized protein</fullName>
    </submittedName>
</protein>
<reference evidence="2 3" key="1">
    <citation type="submission" date="2019-06" db="EMBL/GenBank/DDBJ databases">
        <title>Genome sequence of Rhodobacteraceae bacterium D4M1.</title>
        <authorList>
            <person name="Cao J."/>
        </authorList>
    </citation>
    <scope>NUCLEOTIDE SEQUENCE [LARGE SCALE GENOMIC DNA]</scope>
    <source>
        <strain evidence="2 3">D4M1</strain>
    </source>
</reference>
<name>A0A5B8FW14_9RHOB</name>